<comment type="caution">
    <text evidence="1">The sequence shown here is derived from an EMBL/GenBank/DDBJ whole genome shotgun (WGS) entry which is preliminary data.</text>
</comment>
<dbReference type="EMBL" id="JPKZ01002602">
    <property type="protein sequence ID" value="KHN75835.1"/>
    <property type="molecule type" value="Genomic_DNA"/>
</dbReference>
<dbReference type="AlphaFoldDB" id="A0A0B2V496"/>
<name>A0A0B2V496_TOXCA</name>
<gene>
    <name evidence="1" type="ORF">Tcan_00902</name>
</gene>
<protein>
    <submittedName>
        <fullName evidence="1">Uncharacterized protein</fullName>
    </submittedName>
</protein>
<evidence type="ECO:0000313" key="1">
    <source>
        <dbReference type="EMBL" id="KHN75835.1"/>
    </source>
</evidence>
<proteinExistence type="predicted"/>
<organism evidence="1 2">
    <name type="scientific">Toxocara canis</name>
    <name type="common">Canine roundworm</name>
    <dbReference type="NCBI Taxonomy" id="6265"/>
    <lineage>
        <taxon>Eukaryota</taxon>
        <taxon>Metazoa</taxon>
        <taxon>Ecdysozoa</taxon>
        <taxon>Nematoda</taxon>
        <taxon>Chromadorea</taxon>
        <taxon>Rhabditida</taxon>
        <taxon>Spirurina</taxon>
        <taxon>Ascaridomorpha</taxon>
        <taxon>Ascaridoidea</taxon>
        <taxon>Toxocaridae</taxon>
        <taxon>Toxocara</taxon>
    </lineage>
</organism>
<sequence length="118" mass="13969">MYTRTDALSRRNKLQLIEVNIDKHKQSCTIRRLIVSVIKKRPVYIGRNHMIKLANWNQCHSRELLILSQFIDNNAAFSSLYRFALDIFQSLHFPSLAIFLTYKCLFLDRSSQLPSFYD</sequence>
<accession>A0A0B2V496</accession>
<feature type="non-terminal residue" evidence="1">
    <location>
        <position position="118"/>
    </location>
</feature>
<reference evidence="1 2" key="1">
    <citation type="submission" date="2014-11" db="EMBL/GenBank/DDBJ databases">
        <title>Genetic blueprint of the zoonotic pathogen Toxocara canis.</title>
        <authorList>
            <person name="Zhu X.-Q."/>
            <person name="Korhonen P.K."/>
            <person name="Cai H."/>
            <person name="Young N.D."/>
            <person name="Nejsum P."/>
            <person name="von Samson-Himmelstjerna G."/>
            <person name="Boag P.R."/>
            <person name="Tan P."/>
            <person name="Li Q."/>
            <person name="Min J."/>
            <person name="Yang Y."/>
            <person name="Wang X."/>
            <person name="Fang X."/>
            <person name="Hall R.S."/>
            <person name="Hofmann A."/>
            <person name="Sternberg P.W."/>
            <person name="Jex A.R."/>
            <person name="Gasser R.B."/>
        </authorList>
    </citation>
    <scope>NUCLEOTIDE SEQUENCE [LARGE SCALE GENOMIC DNA]</scope>
    <source>
        <strain evidence="1">PN_DK_2014</strain>
    </source>
</reference>
<dbReference type="Proteomes" id="UP000031036">
    <property type="component" value="Unassembled WGS sequence"/>
</dbReference>
<evidence type="ECO:0000313" key="2">
    <source>
        <dbReference type="Proteomes" id="UP000031036"/>
    </source>
</evidence>
<keyword evidence="2" id="KW-1185">Reference proteome</keyword>